<dbReference type="Pfam" id="PF01436">
    <property type="entry name" value="NHL"/>
    <property type="match status" value="4"/>
</dbReference>
<dbReference type="SUPFAM" id="SSF101898">
    <property type="entry name" value="NHL repeat"/>
    <property type="match status" value="1"/>
</dbReference>
<proteinExistence type="predicted"/>
<feature type="repeat" description="NHL" evidence="2">
    <location>
        <begin position="16"/>
        <end position="48"/>
    </location>
</feature>
<dbReference type="CDD" id="cd05819">
    <property type="entry name" value="NHL"/>
    <property type="match status" value="1"/>
</dbReference>
<dbReference type="EMBL" id="JAOPGA020000780">
    <property type="protein sequence ID" value="KAL0481615.1"/>
    <property type="molecule type" value="Genomic_DNA"/>
</dbReference>
<accession>A0AAW2YWX3</accession>
<keyword evidence="1" id="KW-0677">Repeat</keyword>
<dbReference type="InterPro" id="IPR018391">
    <property type="entry name" value="PQQ_b-propeller_rpt"/>
</dbReference>
<reference evidence="3 4" key="1">
    <citation type="submission" date="2024-03" db="EMBL/GenBank/DDBJ databases">
        <title>The Acrasis kona genome and developmental transcriptomes reveal deep origins of eukaryotic multicellular pathways.</title>
        <authorList>
            <person name="Sheikh S."/>
            <person name="Fu C.-J."/>
            <person name="Brown M.W."/>
            <person name="Baldauf S.L."/>
        </authorList>
    </citation>
    <scope>NUCLEOTIDE SEQUENCE [LARGE SCALE GENOMIC DNA]</scope>
    <source>
        <strain evidence="3 4">ATCC MYA-3509</strain>
    </source>
</reference>
<dbReference type="SMART" id="SM00564">
    <property type="entry name" value="PQQ"/>
    <property type="match status" value="5"/>
</dbReference>
<keyword evidence="4" id="KW-1185">Reference proteome</keyword>
<dbReference type="InterPro" id="IPR011042">
    <property type="entry name" value="6-blade_b-propeller_TolB-like"/>
</dbReference>
<organism evidence="3 4">
    <name type="scientific">Acrasis kona</name>
    <dbReference type="NCBI Taxonomy" id="1008807"/>
    <lineage>
        <taxon>Eukaryota</taxon>
        <taxon>Discoba</taxon>
        <taxon>Heterolobosea</taxon>
        <taxon>Tetramitia</taxon>
        <taxon>Eutetramitia</taxon>
        <taxon>Acrasidae</taxon>
        <taxon>Acrasis</taxon>
    </lineage>
</organism>
<dbReference type="PANTHER" id="PTHR46388:SF2">
    <property type="entry name" value="NHL REPEAT-CONTAINING PROTEIN 2"/>
    <property type="match status" value="1"/>
</dbReference>
<dbReference type="InterPro" id="IPR001258">
    <property type="entry name" value="NHL_repeat"/>
</dbReference>
<name>A0AAW2YWX3_9EUKA</name>
<gene>
    <name evidence="3" type="ORF">AKO1_012470</name>
</gene>
<evidence type="ECO:0000313" key="4">
    <source>
        <dbReference type="Proteomes" id="UP001431209"/>
    </source>
</evidence>
<evidence type="ECO:0000256" key="1">
    <source>
        <dbReference type="ARBA" id="ARBA00022737"/>
    </source>
</evidence>
<evidence type="ECO:0000313" key="3">
    <source>
        <dbReference type="EMBL" id="KAL0481615.1"/>
    </source>
</evidence>
<dbReference type="InterPro" id="IPR000033">
    <property type="entry name" value="LDLR_classB_rpt"/>
</dbReference>
<dbReference type="SMART" id="SM00135">
    <property type="entry name" value="LY"/>
    <property type="match status" value="7"/>
</dbReference>
<dbReference type="PROSITE" id="PS51125">
    <property type="entry name" value="NHL"/>
    <property type="match status" value="1"/>
</dbReference>
<sequence>MQAGYNGDGILATTAQLKTPSGVAIDNNNNLVYIVDKGNHRVRVVNQTNNIISTFAGTGTSGFKDNVIAASAPLNSPSAVAVDDSLVYIADSNNARIRVVNTTIGNITTFAGNGQSGSNGDNLVATASWIYNPSGIVVDSANNVVYFSDTSNNYLRMVNRTTGKMSIVAGGGSSFSNNVAAKTARLNNPIHVTIGPNNTILFADTSNNCIRKVDKGIIYNFAGTCALGSGGYAGDNGPVSSASLSAPNGVAIDVNNNIVYVADTNNNRVRTIRSGIISTSVGTGYLSYYGDGTNVLANVRFNGPAGMLLDNNILYVADQSNYRVRALNLATNVTTSITGTGITGSSGDGGDAASAQMTYPRGLAIYNDLFLIADYSGNRIRAINHTTNVITTLAGAGSVTDDNSAFAVTRLFSPSSLTTDYPNNIVIFPDTLNNRIRILNFTSGNISTLAGTGTGNYNGDNIAATKANLQSPIGVALDSLNNIVYIADYNNHRIRAVNRTSGNITTVAGTGQSGYNGDNIAATSARLFGPAGVAVDTVNNILYIADTSNQRIRVHKDLTEIILILKPRTLIFLSQFY</sequence>
<dbReference type="AlphaFoldDB" id="A0AAW2YWX3"/>
<comment type="caution">
    <text evidence="3">The sequence shown here is derived from an EMBL/GenBank/DDBJ whole genome shotgun (WGS) entry which is preliminary data.</text>
</comment>
<dbReference type="Gene3D" id="2.120.10.30">
    <property type="entry name" value="TolB, C-terminal domain"/>
    <property type="match status" value="7"/>
</dbReference>
<dbReference type="PANTHER" id="PTHR46388">
    <property type="entry name" value="NHL REPEAT-CONTAINING PROTEIN 2"/>
    <property type="match status" value="1"/>
</dbReference>
<protein>
    <recommendedName>
        <fullName evidence="5">NHL repeat containing protein</fullName>
    </recommendedName>
</protein>
<evidence type="ECO:0000256" key="2">
    <source>
        <dbReference type="PROSITE-ProRule" id="PRU00504"/>
    </source>
</evidence>
<dbReference type="SUPFAM" id="SSF63825">
    <property type="entry name" value="YWTD domain"/>
    <property type="match status" value="1"/>
</dbReference>
<dbReference type="Proteomes" id="UP001431209">
    <property type="component" value="Unassembled WGS sequence"/>
</dbReference>
<evidence type="ECO:0008006" key="5">
    <source>
        <dbReference type="Google" id="ProtNLM"/>
    </source>
</evidence>